<dbReference type="AlphaFoldDB" id="A0A5C4T2Q6"/>
<evidence type="ECO:0000256" key="11">
    <source>
        <dbReference type="RuleBase" id="RU003783"/>
    </source>
</evidence>
<dbReference type="SUPFAM" id="SSF52540">
    <property type="entry name" value="P-loop containing nucleoside triphosphate hydrolases"/>
    <property type="match status" value="1"/>
</dbReference>
<evidence type="ECO:0000256" key="6">
    <source>
        <dbReference type="ARBA" id="ARBA00022741"/>
    </source>
</evidence>
<keyword evidence="6 10" id="KW-0547">Nucleotide-binding</keyword>
<feature type="binding site" evidence="10">
    <location>
        <begin position="52"/>
        <end position="57"/>
    </location>
    <ligand>
        <name>substrate</name>
    </ligand>
</feature>
<accession>A0A5C4T2Q6</accession>
<evidence type="ECO:0000256" key="4">
    <source>
        <dbReference type="ARBA" id="ARBA00022679"/>
    </source>
</evidence>
<dbReference type="GO" id="GO:0005524">
    <property type="term" value="F:ATP binding"/>
    <property type="evidence" value="ECO:0007669"/>
    <property type="project" value="UniProtKB-UniRule"/>
</dbReference>
<proteinExistence type="inferred from homology"/>
<dbReference type="PANTHER" id="PTHR11088:SF60">
    <property type="entry name" value="TRNA DIMETHYLALLYLTRANSFERASE"/>
    <property type="match status" value="1"/>
</dbReference>
<dbReference type="Pfam" id="PF01715">
    <property type="entry name" value="IPPT"/>
    <property type="match status" value="1"/>
</dbReference>
<dbReference type="HAMAP" id="MF_00185">
    <property type="entry name" value="IPP_trans"/>
    <property type="match status" value="1"/>
</dbReference>
<comment type="similarity">
    <text evidence="3 10 13">Belongs to the IPP transferase family.</text>
</comment>
<comment type="caution">
    <text evidence="10">Lacks conserved residue(s) required for the propagation of feature annotation.</text>
</comment>
<comment type="caution">
    <text evidence="14">The sequence shown here is derived from an EMBL/GenBank/DDBJ whole genome shotgun (WGS) entry which is preliminary data.</text>
</comment>
<gene>
    <name evidence="10 14" type="primary">miaA</name>
    <name evidence="14" type="ORF">FE784_27305</name>
</gene>
<evidence type="ECO:0000256" key="12">
    <source>
        <dbReference type="RuleBase" id="RU003784"/>
    </source>
</evidence>
<dbReference type="GO" id="GO:0006400">
    <property type="term" value="P:tRNA modification"/>
    <property type="evidence" value="ECO:0007669"/>
    <property type="project" value="TreeGrafter"/>
</dbReference>
<dbReference type="PANTHER" id="PTHR11088">
    <property type="entry name" value="TRNA DIMETHYLALLYLTRANSFERASE"/>
    <property type="match status" value="1"/>
</dbReference>
<organism evidence="14 15">
    <name type="scientific">Paenibacillus hemerocallicola</name>
    <dbReference type="NCBI Taxonomy" id="1172614"/>
    <lineage>
        <taxon>Bacteria</taxon>
        <taxon>Bacillati</taxon>
        <taxon>Bacillota</taxon>
        <taxon>Bacilli</taxon>
        <taxon>Bacillales</taxon>
        <taxon>Paenibacillaceae</taxon>
        <taxon>Paenibacillus</taxon>
    </lineage>
</organism>
<dbReference type="GO" id="GO:0052381">
    <property type="term" value="F:tRNA dimethylallyltransferase activity"/>
    <property type="evidence" value="ECO:0007669"/>
    <property type="project" value="UniProtKB-UniRule"/>
</dbReference>
<evidence type="ECO:0000256" key="7">
    <source>
        <dbReference type="ARBA" id="ARBA00022840"/>
    </source>
</evidence>
<comment type="subunit">
    <text evidence="10">Monomer.</text>
</comment>
<dbReference type="InterPro" id="IPR018022">
    <property type="entry name" value="IPT"/>
</dbReference>
<keyword evidence="4 10" id="KW-0808">Transferase</keyword>
<keyword evidence="5 10" id="KW-0819">tRNA processing</keyword>
<evidence type="ECO:0000313" key="14">
    <source>
        <dbReference type="EMBL" id="TNJ63115.1"/>
    </source>
</evidence>
<feature type="site" description="Interaction with substrate tRNA" evidence="10">
    <location>
        <position position="164"/>
    </location>
</feature>
<dbReference type="OrthoDB" id="9776390at2"/>
<keyword evidence="8 10" id="KW-0460">Magnesium</keyword>
<dbReference type="Proteomes" id="UP000307943">
    <property type="component" value="Unassembled WGS sequence"/>
</dbReference>
<feature type="site" description="Interaction with substrate tRNA" evidence="10">
    <location>
        <position position="141"/>
    </location>
</feature>
<evidence type="ECO:0000256" key="1">
    <source>
        <dbReference type="ARBA" id="ARBA00001946"/>
    </source>
</evidence>
<evidence type="ECO:0000256" key="2">
    <source>
        <dbReference type="ARBA" id="ARBA00003213"/>
    </source>
</evidence>
<reference evidence="14 15" key="1">
    <citation type="submission" date="2019-05" db="EMBL/GenBank/DDBJ databases">
        <title>We sequenced the genome of Paenibacillus hemerocallicola KCTC 33185 for further insight into its adaptation and study the phylogeny of Paenibacillus.</title>
        <authorList>
            <person name="Narsing Rao M.P."/>
        </authorList>
    </citation>
    <scope>NUCLEOTIDE SEQUENCE [LARGE SCALE GENOMIC DNA]</scope>
    <source>
        <strain evidence="14 15">KCTC 33185</strain>
    </source>
</reference>
<dbReference type="NCBIfam" id="TIGR00174">
    <property type="entry name" value="miaA"/>
    <property type="match status" value="1"/>
</dbReference>
<keyword evidence="15" id="KW-1185">Reference proteome</keyword>
<evidence type="ECO:0000256" key="5">
    <source>
        <dbReference type="ARBA" id="ARBA00022694"/>
    </source>
</evidence>
<evidence type="ECO:0000313" key="15">
    <source>
        <dbReference type="Proteomes" id="UP000307943"/>
    </source>
</evidence>
<dbReference type="EC" id="2.5.1.75" evidence="10"/>
<sequence length="354" mass="40012">MRRPQGAPGQRRIRAAGLRPACAHTNENRIWSDTSLTATETKPRLLVLVGPTAVGKTKLSLETAVRFGCEVISGDSMQVYRGMDIGTAKATPQEQAIVPHHMIDIHDPDYPFSAAEFQERAGVLIRDIQGRGKLPFIVGGTGLYIESVCYGFQFGEGGSDETYRRELNDFADRHGEEAMHDLLKEIDPASAERIHANDRRRTIRALEVFKATGMTMSEHLAGQKKESPYELCMVGLTMDRELLYKRIEARIDLMLEEGLVREVEGLLERGFSTDLVSMQGLGYKEIAGFLKGDYDLPFAVELLKRNTRRFAKRQLSWFRRMKDIRWIDVTEPNFSAHLQTFHDILAGKFPPDPE</sequence>
<dbReference type="InterPro" id="IPR039657">
    <property type="entry name" value="Dimethylallyltransferase"/>
</dbReference>
<dbReference type="InterPro" id="IPR027417">
    <property type="entry name" value="P-loop_NTPase"/>
</dbReference>
<dbReference type="Gene3D" id="1.10.20.140">
    <property type="match status" value="1"/>
</dbReference>
<evidence type="ECO:0000256" key="8">
    <source>
        <dbReference type="ARBA" id="ARBA00022842"/>
    </source>
</evidence>
<evidence type="ECO:0000256" key="9">
    <source>
        <dbReference type="ARBA" id="ARBA00049563"/>
    </source>
</evidence>
<feature type="binding site" evidence="10">
    <location>
        <begin position="50"/>
        <end position="57"/>
    </location>
    <ligand>
        <name>ATP</name>
        <dbReference type="ChEBI" id="CHEBI:30616"/>
    </ligand>
</feature>
<dbReference type="Gene3D" id="3.40.50.300">
    <property type="entry name" value="P-loop containing nucleotide triphosphate hydrolases"/>
    <property type="match status" value="1"/>
</dbReference>
<protein>
    <recommendedName>
        <fullName evidence="10">tRNA dimethylallyltransferase</fullName>
        <ecNumber evidence="10">2.5.1.75</ecNumber>
    </recommendedName>
    <alternativeName>
        <fullName evidence="10">Dimethylallyl diphosphate:tRNA dimethylallyltransferase</fullName>
        <shortName evidence="10">DMAPP:tRNA dimethylallyltransferase</shortName>
        <shortName evidence="10">DMATase</shortName>
    </alternativeName>
    <alternativeName>
        <fullName evidence="10">Isopentenyl-diphosphate:tRNA isopentenyltransferase</fullName>
        <shortName evidence="10">IPP transferase</shortName>
        <shortName evidence="10">IPPT</shortName>
        <shortName evidence="10">IPTase</shortName>
    </alternativeName>
</protein>
<comment type="catalytic activity">
    <reaction evidence="9 10 11">
        <text>adenosine(37) in tRNA + dimethylallyl diphosphate = N(6)-dimethylallyladenosine(37) in tRNA + diphosphate</text>
        <dbReference type="Rhea" id="RHEA:26482"/>
        <dbReference type="Rhea" id="RHEA-COMP:10162"/>
        <dbReference type="Rhea" id="RHEA-COMP:10375"/>
        <dbReference type="ChEBI" id="CHEBI:33019"/>
        <dbReference type="ChEBI" id="CHEBI:57623"/>
        <dbReference type="ChEBI" id="CHEBI:74411"/>
        <dbReference type="ChEBI" id="CHEBI:74415"/>
        <dbReference type="EC" id="2.5.1.75"/>
    </reaction>
</comment>
<evidence type="ECO:0000256" key="3">
    <source>
        <dbReference type="ARBA" id="ARBA00005842"/>
    </source>
</evidence>
<dbReference type="FunFam" id="1.10.20.140:FF:000001">
    <property type="entry name" value="tRNA dimethylallyltransferase"/>
    <property type="match status" value="1"/>
</dbReference>
<keyword evidence="7 10" id="KW-0067">ATP-binding</keyword>
<feature type="region of interest" description="Interaction with substrate tRNA" evidence="10">
    <location>
        <begin position="75"/>
        <end position="78"/>
    </location>
</feature>
<comment type="function">
    <text evidence="2 10 12">Catalyzes the transfer of a dimethylallyl group onto the adenine at position 37 in tRNAs that read codons beginning with uridine, leading to the formation of N6-(dimethylallyl)adenosine (i(6)A).</text>
</comment>
<evidence type="ECO:0000256" key="13">
    <source>
        <dbReference type="RuleBase" id="RU003785"/>
    </source>
</evidence>
<name>A0A5C4T2Q6_9BACL</name>
<dbReference type="EMBL" id="VDCQ01000048">
    <property type="protein sequence ID" value="TNJ63115.1"/>
    <property type="molecule type" value="Genomic_DNA"/>
</dbReference>
<evidence type="ECO:0000256" key="10">
    <source>
        <dbReference type="HAMAP-Rule" id="MF_00185"/>
    </source>
</evidence>
<comment type="cofactor">
    <cofactor evidence="1 10">
        <name>Mg(2+)</name>
        <dbReference type="ChEBI" id="CHEBI:18420"/>
    </cofactor>
</comment>